<dbReference type="InterPro" id="IPR019013">
    <property type="entry name" value="Vma21"/>
</dbReference>
<evidence type="ECO:0000256" key="1">
    <source>
        <dbReference type="ARBA" id="ARBA00022692"/>
    </source>
</evidence>
<evidence type="ECO:0000313" key="7">
    <source>
        <dbReference type="EMBL" id="KAK9509684.1"/>
    </source>
</evidence>
<dbReference type="Pfam" id="PF09446">
    <property type="entry name" value="VMA21"/>
    <property type="match status" value="1"/>
</dbReference>
<keyword evidence="1 6" id="KW-0812">Transmembrane</keyword>
<dbReference type="AlphaFoldDB" id="A0AAW1DHQ5"/>
<dbReference type="GO" id="GO:0031410">
    <property type="term" value="C:cytoplasmic vesicle"/>
    <property type="evidence" value="ECO:0007669"/>
    <property type="project" value="UniProtKB-KW"/>
</dbReference>
<protein>
    <recommendedName>
        <fullName evidence="9">Vacuolar ATPase assembly integral membrane protein VMA21 homolog</fullName>
    </recommendedName>
</protein>
<evidence type="ECO:0000256" key="3">
    <source>
        <dbReference type="ARBA" id="ARBA00022989"/>
    </source>
</evidence>
<evidence type="ECO:0000256" key="4">
    <source>
        <dbReference type="ARBA" id="ARBA00023136"/>
    </source>
</evidence>
<comment type="caution">
    <text evidence="7">The sequence shown here is derived from an EMBL/GenBank/DDBJ whole genome shotgun (WGS) entry which is preliminary data.</text>
</comment>
<sequence length="92" mass="10451">MNTVKMMTQAERDIADFRLFKTVFYYCIVIIALPVITFFGSKFFFFDGIMGLANVPSNVYSAVLSIAVLHIALGFYIYRAYSEAKPSLTKQD</sequence>
<dbReference type="EMBL" id="JAPXFL010000003">
    <property type="protein sequence ID" value="KAK9509684.1"/>
    <property type="molecule type" value="Genomic_DNA"/>
</dbReference>
<dbReference type="Proteomes" id="UP001461498">
    <property type="component" value="Unassembled WGS sequence"/>
</dbReference>
<keyword evidence="8" id="KW-1185">Reference proteome</keyword>
<organism evidence="7 8">
    <name type="scientific">Rhynocoris fuscipes</name>
    <dbReference type="NCBI Taxonomy" id="488301"/>
    <lineage>
        <taxon>Eukaryota</taxon>
        <taxon>Metazoa</taxon>
        <taxon>Ecdysozoa</taxon>
        <taxon>Arthropoda</taxon>
        <taxon>Hexapoda</taxon>
        <taxon>Insecta</taxon>
        <taxon>Pterygota</taxon>
        <taxon>Neoptera</taxon>
        <taxon>Paraneoptera</taxon>
        <taxon>Hemiptera</taxon>
        <taxon>Heteroptera</taxon>
        <taxon>Panheteroptera</taxon>
        <taxon>Cimicomorpha</taxon>
        <taxon>Reduviidae</taxon>
        <taxon>Harpactorinae</taxon>
        <taxon>Harpactorini</taxon>
        <taxon>Rhynocoris</taxon>
    </lineage>
</organism>
<name>A0AAW1DHQ5_9HEMI</name>
<proteinExistence type="predicted"/>
<evidence type="ECO:0008006" key="9">
    <source>
        <dbReference type="Google" id="ProtNLM"/>
    </source>
</evidence>
<evidence type="ECO:0000313" key="8">
    <source>
        <dbReference type="Proteomes" id="UP001461498"/>
    </source>
</evidence>
<keyword evidence="5" id="KW-0968">Cytoplasmic vesicle</keyword>
<feature type="transmembrane region" description="Helical" evidence="6">
    <location>
        <begin position="23"/>
        <end position="46"/>
    </location>
</feature>
<feature type="transmembrane region" description="Helical" evidence="6">
    <location>
        <begin position="58"/>
        <end position="78"/>
    </location>
</feature>
<keyword evidence="3 6" id="KW-1133">Transmembrane helix</keyword>
<dbReference type="GO" id="GO:0070072">
    <property type="term" value="P:vacuolar proton-transporting V-type ATPase complex assembly"/>
    <property type="evidence" value="ECO:0007669"/>
    <property type="project" value="InterPro"/>
</dbReference>
<evidence type="ECO:0000256" key="5">
    <source>
        <dbReference type="ARBA" id="ARBA00023329"/>
    </source>
</evidence>
<gene>
    <name evidence="7" type="ORF">O3M35_006945</name>
</gene>
<accession>A0AAW1DHQ5</accession>
<keyword evidence="2" id="KW-0256">Endoplasmic reticulum</keyword>
<reference evidence="7 8" key="1">
    <citation type="submission" date="2022-12" db="EMBL/GenBank/DDBJ databases">
        <title>Chromosome-level genome assembly of true bugs.</title>
        <authorList>
            <person name="Ma L."/>
            <person name="Li H."/>
        </authorList>
    </citation>
    <scope>NUCLEOTIDE SEQUENCE [LARGE SCALE GENOMIC DNA]</scope>
    <source>
        <strain evidence="7">Lab_2022b</strain>
    </source>
</reference>
<keyword evidence="4 6" id="KW-0472">Membrane</keyword>
<evidence type="ECO:0000256" key="2">
    <source>
        <dbReference type="ARBA" id="ARBA00022824"/>
    </source>
</evidence>
<evidence type="ECO:0000256" key="6">
    <source>
        <dbReference type="SAM" id="Phobius"/>
    </source>
</evidence>